<dbReference type="EMBL" id="QNUL01000002">
    <property type="protein sequence ID" value="REA63673.1"/>
    <property type="molecule type" value="Genomic_DNA"/>
</dbReference>
<gene>
    <name evidence="2" type="ORF">DSL64_04355</name>
</gene>
<dbReference type="OrthoDB" id="669345at2"/>
<accession>A0A3D8YGA6</accession>
<feature type="compositionally biased region" description="Acidic residues" evidence="1">
    <location>
        <begin position="243"/>
        <end position="254"/>
    </location>
</feature>
<evidence type="ECO:0000313" key="2">
    <source>
        <dbReference type="EMBL" id="REA63673.1"/>
    </source>
</evidence>
<dbReference type="Proteomes" id="UP000256373">
    <property type="component" value="Unassembled WGS sequence"/>
</dbReference>
<dbReference type="AlphaFoldDB" id="A0A3D8YGA6"/>
<dbReference type="RefSeq" id="WP_115829423.1">
    <property type="nucleotide sequence ID" value="NZ_QNUL01000002.1"/>
</dbReference>
<comment type="caution">
    <text evidence="2">The sequence shown here is derived from an EMBL/GenBank/DDBJ whole genome shotgun (WGS) entry which is preliminary data.</text>
</comment>
<evidence type="ECO:0000313" key="3">
    <source>
        <dbReference type="Proteomes" id="UP000256373"/>
    </source>
</evidence>
<keyword evidence="3" id="KW-1185">Reference proteome</keyword>
<proteinExistence type="predicted"/>
<feature type="region of interest" description="Disordered" evidence="1">
    <location>
        <begin position="234"/>
        <end position="261"/>
    </location>
</feature>
<organism evidence="2 3">
    <name type="scientific">Dyadobacter luteus</name>
    <dbReference type="NCBI Taxonomy" id="2259619"/>
    <lineage>
        <taxon>Bacteria</taxon>
        <taxon>Pseudomonadati</taxon>
        <taxon>Bacteroidota</taxon>
        <taxon>Cytophagia</taxon>
        <taxon>Cytophagales</taxon>
        <taxon>Spirosomataceae</taxon>
        <taxon>Dyadobacter</taxon>
    </lineage>
</organism>
<sequence>MAIQFFSNDIIYQTPLPEAKPAAATAPATIHGDIANSSSVSGVELRILPPYIKDNNTAKVPLFPGRANLYCLVVVVGDVGNQLVGGIDLQGFPRIGDHEYLPINKTIYYWQKTSEADKSPNQIHAFCSIIKSRKKLREAASIMAEVKGDEDYKSLVTQIASLASKATPVTVALDLVSSIAGLVGKYLKNVEDKPIGTIVNSYTVIRGDFDTIGVNKHRYTTPKVDFEMELTIRDKTRQPSEANADDAAESDEVEVLISPIE</sequence>
<protein>
    <submittedName>
        <fullName evidence="2">Uncharacterized protein</fullName>
    </submittedName>
</protein>
<evidence type="ECO:0000256" key="1">
    <source>
        <dbReference type="SAM" id="MobiDB-lite"/>
    </source>
</evidence>
<reference evidence="2 3" key="1">
    <citation type="submission" date="2018-07" db="EMBL/GenBank/DDBJ databases">
        <title>Dyadobacter roseus sp. nov., isolated from rose rhizosphere soil.</title>
        <authorList>
            <person name="Chen L."/>
        </authorList>
    </citation>
    <scope>NUCLEOTIDE SEQUENCE [LARGE SCALE GENOMIC DNA]</scope>
    <source>
        <strain evidence="2 3">RS19</strain>
    </source>
</reference>
<name>A0A3D8YGA6_9BACT</name>